<dbReference type="Pfam" id="PF13432">
    <property type="entry name" value="TPR_16"/>
    <property type="match status" value="1"/>
</dbReference>
<sequence length="571" mass="64638">MRSLIFLSLILILGSSPRTFAQTGFFCGYNPVNEKDPFKENLCQFFGALPDQEATKVVEAILGKIGVKNSIKIVPCLKIKNCYAWFYNDPKHPGQYILYDPVFLEKIKNTAAADWGAKCVLAHEVAHILFGHTFESQGSNPDFELAADKWSGYALYKLGAPEKSILDGVINYAEDKPSLTHPPRSERQKAVIQGYQEAQQEYRATTSQLSANIMEQARKKYESAITTPDLHARVVKLSEAITLNPKYSAAYYARADAYNNMDSTDAALREVNKAIEFNVNDANYYYLKSGILKNKGQSPAAIRSIETAISLNPGLMQYRIMHALLRINNKEYDQCIKICNEVLQSDKGNEDGYFYRGQSYLALSKFPVAIEDFSKAISFRPNHFLYYRSRGRCYSETGNYTAALADYKKSLLLNPSDAETKKLIESVNKKLSDELTKTRGYVNDVTLDPNVTRNNLYGMEITTDFNVQNMKGINGKAVAYFYFEDGTPLVTSIDRYRTAAGELSSSTDFRPGYHPADFKALKIFLPYNILILPQGSIRLKYQVCIFSYKNNVPVELCRSEFKRFTLNVQYE</sequence>
<feature type="repeat" description="TPR" evidence="3">
    <location>
        <begin position="350"/>
        <end position="383"/>
    </location>
</feature>
<accession>A0A3N4MQY6</accession>
<dbReference type="SMART" id="SM00028">
    <property type="entry name" value="TPR"/>
    <property type="match status" value="5"/>
</dbReference>
<dbReference type="EMBL" id="RMBX01000002">
    <property type="protein sequence ID" value="RPD42530.1"/>
    <property type="molecule type" value="Genomic_DNA"/>
</dbReference>
<evidence type="ECO:0000256" key="1">
    <source>
        <dbReference type="ARBA" id="ARBA00022737"/>
    </source>
</evidence>
<keyword evidence="6" id="KW-1185">Reference proteome</keyword>
<evidence type="ECO:0000256" key="4">
    <source>
        <dbReference type="SAM" id="SignalP"/>
    </source>
</evidence>
<proteinExistence type="predicted"/>
<dbReference type="AlphaFoldDB" id="A0A3N4MQY6"/>
<comment type="caution">
    <text evidence="5">The sequence shown here is derived from an EMBL/GenBank/DDBJ whole genome shotgun (WGS) entry which is preliminary data.</text>
</comment>
<evidence type="ECO:0000256" key="3">
    <source>
        <dbReference type="PROSITE-ProRule" id="PRU00339"/>
    </source>
</evidence>
<protein>
    <submittedName>
        <fullName evidence="5">Tetratricopeptide repeat protein</fullName>
    </submittedName>
</protein>
<dbReference type="InterPro" id="IPR011990">
    <property type="entry name" value="TPR-like_helical_dom_sf"/>
</dbReference>
<keyword evidence="2 3" id="KW-0802">TPR repeat</keyword>
<keyword evidence="1" id="KW-0677">Repeat</keyword>
<evidence type="ECO:0000313" key="5">
    <source>
        <dbReference type="EMBL" id="RPD42530.1"/>
    </source>
</evidence>
<dbReference type="PANTHER" id="PTHR44858">
    <property type="entry name" value="TETRATRICOPEPTIDE REPEAT PROTEIN 6"/>
    <property type="match status" value="1"/>
</dbReference>
<dbReference type="OrthoDB" id="1173761at2"/>
<name>A0A3N4MQY6_9BACT</name>
<keyword evidence="4" id="KW-0732">Signal</keyword>
<dbReference type="Proteomes" id="UP000279089">
    <property type="component" value="Unassembled WGS sequence"/>
</dbReference>
<evidence type="ECO:0000313" key="6">
    <source>
        <dbReference type="Proteomes" id="UP000279089"/>
    </source>
</evidence>
<reference evidence="6" key="1">
    <citation type="submission" date="2018-11" db="EMBL/GenBank/DDBJ databases">
        <title>Chitinophaga lutea sp.nov., isolate from arsenic contaminated soil.</title>
        <authorList>
            <person name="Zong Y."/>
        </authorList>
    </citation>
    <scope>NUCLEOTIDE SEQUENCE [LARGE SCALE GENOMIC DNA]</scope>
    <source>
        <strain evidence="6">YLT18</strain>
    </source>
</reference>
<evidence type="ECO:0000256" key="2">
    <source>
        <dbReference type="ARBA" id="ARBA00022803"/>
    </source>
</evidence>
<feature type="chain" id="PRO_5018231651" evidence="4">
    <location>
        <begin position="22"/>
        <end position="571"/>
    </location>
</feature>
<dbReference type="SUPFAM" id="SSF48452">
    <property type="entry name" value="TPR-like"/>
    <property type="match status" value="2"/>
</dbReference>
<organism evidence="5 6">
    <name type="scientific">Chitinophaga barathri</name>
    <dbReference type="NCBI Taxonomy" id="1647451"/>
    <lineage>
        <taxon>Bacteria</taxon>
        <taxon>Pseudomonadati</taxon>
        <taxon>Bacteroidota</taxon>
        <taxon>Chitinophagia</taxon>
        <taxon>Chitinophagales</taxon>
        <taxon>Chitinophagaceae</taxon>
        <taxon>Chitinophaga</taxon>
    </lineage>
</organism>
<dbReference type="Gene3D" id="1.25.40.10">
    <property type="entry name" value="Tetratricopeptide repeat domain"/>
    <property type="match status" value="2"/>
</dbReference>
<feature type="repeat" description="TPR" evidence="3">
    <location>
        <begin position="248"/>
        <end position="281"/>
    </location>
</feature>
<dbReference type="PANTHER" id="PTHR44858:SF1">
    <property type="entry name" value="UDP-N-ACETYLGLUCOSAMINE--PEPTIDE N-ACETYLGLUCOSAMINYLTRANSFERASE SPINDLY-RELATED"/>
    <property type="match status" value="1"/>
</dbReference>
<dbReference type="Pfam" id="PF13181">
    <property type="entry name" value="TPR_8"/>
    <property type="match status" value="1"/>
</dbReference>
<dbReference type="InterPro" id="IPR050498">
    <property type="entry name" value="Ycf3"/>
</dbReference>
<dbReference type="PROSITE" id="PS50005">
    <property type="entry name" value="TPR"/>
    <property type="match status" value="3"/>
</dbReference>
<feature type="repeat" description="TPR" evidence="3">
    <location>
        <begin position="384"/>
        <end position="417"/>
    </location>
</feature>
<gene>
    <name evidence="5" type="ORF">EG028_04980</name>
</gene>
<dbReference type="InterPro" id="IPR019734">
    <property type="entry name" value="TPR_rpt"/>
</dbReference>
<feature type="signal peptide" evidence="4">
    <location>
        <begin position="1"/>
        <end position="21"/>
    </location>
</feature>